<dbReference type="AlphaFoldDB" id="A0A1M6X9M8"/>
<feature type="domain" description="Nudix hydrolase" evidence="7">
    <location>
        <begin position="34"/>
        <end position="167"/>
    </location>
</feature>
<dbReference type="CDD" id="cd03426">
    <property type="entry name" value="NUDIX_CoAse_Nudt7"/>
    <property type="match status" value="1"/>
</dbReference>
<dbReference type="InterPro" id="IPR020476">
    <property type="entry name" value="Nudix_hydrolase"/>
</dbReference>
<name>A0A1M6X9M8_9BRAD</name>
<evidence type="ECO:0000256" key="2">
    <source>
        <dbReference type="ARBA" id="ARBA00001946"/>
    </source>
</evidence>
<keyword evidence="5" id="KW-0460">Magnesium</keyword>
<evidence type="ECO:0000256" key="4">
    <source>
        <dbReference type="ARBA" id="ARBA00022801"/>
    </source>
</evidence>
<dbReference type="PROSITE" id="PS51462">
    <property type="entry name" value="NUDIX"/>
    <property type="match status" value="1"/>
</dbReference>
<gene>
    <name evidence="8" type="ORF">SAMN05444159_4805</name>
</gene>
<sequence length="212" mass="22810">MGWPFDDATRRNILARCAAFTRLPASAPAPAPALKRAAVAIALVEAEDGAGGTALLLTLRAAGLRAHRGQWALPGGRCDAGETQIEAGLRELAEELGLALTPDDVLGLLDDYPTRSGYLITPVVVWAGTRAAISPNPAEVASVHRIALDQIERPDAFDFVAIPESTRRVIRFHHAGRLIHAPTAALIYQFREVLAGRDTRVAELEQPVFAWK</sequence>
<dbReference type="OrthoDB" id="9761969at2"/>
<keyword evidence="4" id="KW-0378">Hydrolase</keyword>
<dbReference type="InterPro" id="IPR045121">
    <property type="entry name" value="CoAse"/>
</dbReference>
<dbReference type="SUPFAM" id="SSF55811">
    <property type="entry name" value="Nudix"/>
    <property type="match status" value="1"/>
</dbReference>
<evidence type="ECO:0000313" key="9">
    <source>
        <dbReference type="Proteomes" id="UP000189935"/>
    </source>
</evidence>
<reference evidence="8 9" key="1">
    <citation type="submission" date="2016-11" db="EMBL/GenBank/DDBJ databases">
        <authorList>
            <person name="Jaros S."/>
            <person name="Januszkiewicz K."/>
            <person name="Wedrychowicz H."/>
        </authorList>
    </citation>
    <scope>NUCLEOTIDE SEQUENCE [LARGE SCALE GENOMIC DNA]</scope>
    <source>
        <strain evidence="8 9">GAS499</strain>
    </source>
</reference>
<evidence type="ECO:0000259" key="7">
    <source>
        <dbReference type="PROSITE" id="PS51462"/>
    </source>
</evidence>
<dbReference type="PANTHER" id="PTHR12992:SF11">
    <property type="entry name" value="MITOCHONDRIAL COENZYME A DIPHOSPHATASE NUDT8"/>
    <property type="match status" value="1"/>
</dbReference>
<dbReference type="GO" id="GO:0010945">
    <property type="term" value="F:coenzyme A diphosphatase activity"/>
    <property type="evidence" value="ECO:0007669"/>
    <property type="project" value="InterPro"/>
</dbReference>
<dbReference type="Proteomes" id="UP000189935">
    <property type="component" value="Chromosome I"/>
</dbReference>
<dbReference type="Pfam" id="PF00293">
    <property type="entry name" value="NUDIX"/>
    <property type="match status" value="1"/>
</dbReference>
<dbReference type="InterPro" id="IPR000086">
    <property type="entry name" value="NUDIX_hydrolase_dom"/>
</dbReference>
<accession>A0A1M6X9M8</accession>
<organism evidence="8 9">
    <name type="scientific">Bradyrhizobium lablabi</name>
    <dbReference type="NCBI Taxonomy" id="722472"/>
    <lineage>
        <taxon>Bacteria</taxon>
        <taxon>Pseudomonadati</taxon>
        <taxon>Pseudomonadota</taxon>
        <taxon>Alphaproteobacteria</taxon>
        <taxon>Hyphomicrobiales</taxon>
        <taxon>Nitrobacteraceae</taxon>
        <taxon>Bradyrhizobium</taxon>
    </lineage>
</organism>
<dbReference type="PANTHER" id="PTHR12992">
    <property type="entry name" value="NUDIX HYDROLASE"/>
    <property type="match status" value="1"/>
</dbReference>
<evidence type="ECO:0000313" key="8">
    <source>
        <dbReference type="EMBL" id="SHL02628.1"/>
    </source>
</evidence>
<proteinExistence type="predicted"/>
<evidence type="ECO:0000256" key="3">
    <source>
        <dbReference type="ARBA" id="ARBA00022723"/>
    </source>
</evidence>
<dbReference type="PRINTS" id="PR00502">
    <property type="entry name" value="NUDIXFAMILY"/>
</dbReference>
<dbReference type="RefSeq" id="WP_079542080.1">
    <property type="nucleotide sequence ID" value="NZ_LT670844.1"/>
</dbReference>
<evidence type="ECO:0000256" key="1">
    <source>
        <dbReference type="ARBA" id="ARBA00001936"/>
    </source>
</evidence>
<comment type="cofactor">
    <cofactor evidence="1">
        <name>Mn(2+)</name>
        <dbReference type="ChEBI" id="CHEBI:29035"/>
    </cofactor>
</comment>
<comment type="cofactor">
    <cofactor evidence="2">
        <name>Mg(2+)</name>
        <dbReference type="ChEBI" id="CHEBI:18420"/>
    </cofactor>
</comment>
<dbReference type="EMBL" id="LT670844">
    <property type="protein sequence ID" value="SHL02628.1"/>
    <property type="molecule type" value="Genomic_DNA"/>
</dbReference>
<keyword evidence="6" id="KW-0464">Manganese</keyword>
<evidence type="ECO:0000256" key="5">
    <source>
        <dbReference type="ARBA" id="ARBA00022842"/>
    </source>
</evidence>
<dbReference type="InterPro" id="IPR015797">
    <property type="entry name" value="NUDIX_hydrolase-like_dom_sf"/>
</dbReference>
<keyword evidence="3" id="KW-0479">Metal-binding</keyword>
<protein>
    <submittedName>
        <fullName evidence="8">ADP-ribose pyrophosphatase YjhB, NUDIX family</fullName>
    </submittedName>
</protein>
<dbReference type="GO" id="GO:0046872">
    <property type="term" value="F:metal ion binding"/>
    <property type="evidence" value="ECO:0007669"/>
    <property type="project" value="UniProtKB-KW"/>
</dbReference>
<dbReference type="Gene3D" id="3.90.79.10">
    <property type="entry name" value="Nucleoside Triphosphate Pyrophosphohydrolase"/>
    <property type="match status" value="1"/>
</dbReference>
<evidence type="ECO:0000256" key="6">
    <source>
        <dbReference type="ARBA" id="ARBA00023211"/>
    </source>
</evidence>